<evidence type="ECO:0000313" key="1">
    <source>
        <dbReference type="EMBL" id="SHH55287.1"/>
    </source>
</evidence>
<dbReference type="Proteomes" id="UP000184268">
    <property type="component" value="Unassembled WGS sequence"/>
</dbReference>
<accession>A0A1M5TWW9</accession>
<dbReference type="STRING" id="299255.SAMN02745129_2312"/>
<gene>
    <name evidence="1" type="ORF">SAMN02745129_2312</name>
</gene>
<name>A0A1M5TWW9_9GAMM</name>
<dbReference type="RefSeq" id="WP_067655878.1">
    <property type="nucleotide sequence ID" value="NZ_FQXG01000003.1"/>
</dbReference>
<keyword evidence="2" id="KW-1185">Reference proteome</keyword>
<organism evidence="1 2">
    <name type="scientific">Ferrimonas marina</name>
    <dbReference type="NCBI Taxonomy" id="299255"/>
    <lineage>
        <taxon>Bacteria</taxon>
        <taxon>Pseudomonadati</taxon>
        <taxon>Pseudomonadota</taxon>
        <taxon>Gammaproteobacteria</taxon>
        <taxon>Alteromonadales</taxon>
        <taxon>Ferrimonadaceae</taxon>
        <taxon>Ferrimonas</taxon>
    </lineage>
</organism>
<protein>
    <submittedName>
        <fullName evidence="1">Uncharacterized protein</fullName>
    </submittedName>
</protein>
<reference evidence="1 2" key="1">
    <citation type="submission" date="2016-11" db="EMBL/GenBank/DDBJ databases">
        <authorList>
            <person name="Jaros S."/>
            <person name="Januszkiewicz K."/>
            <person name="Wedrychowicz H."/>
        </authorList>
    </citation>
    <scope>NUCLEOTIDE SEQUENCE [LARGE SCALE GENOMIC DNA]</scope>
    <source>
        <strain evidence="1 2">DSM 16917</strain>
    </source>
</reference>
<sequence length="111" mass="12598">MDVSFHNLGAARCPEATLKARQVIRDFIENPALQESEDLVLKSIEPNLAKHVKKVLVLEDMPLVLFDSEQSPLTDDQRQALLADPMQDEDEVKKATTEYRLWIKRAVQVVG</sequence>
<dbReference type="EMBL" id="FQXG01000003">
    <property type="protein sequence ID" value="SHH55287.1"/>
    <property type="molecule type" value="Genomic_DNA"/>
</dbReference>
<dbReference type="AlphaFoldDB" id="A0A1M5TWW9"/>
<proteinExistence type="predicted"/>
<evidence type="ECO:0000313" key="2">
    <source>
        <dbReference type="Proteomes" id="UP000184268"/>
    </source>
</evidence>